<protein>
    <submittedName>
        <fullName evidence="1">Uncharacterized protein</fullName>
    </submittedName>
</protein>
<reference evidence="1" key="1">
    <citation type="submission" date="2014-11" db="EMBL/GenBank/DDBJ databases">
        <authorList>
            <person name="Amaro Gonzalez C."/>
        </authorList>
    </citation>
    <scope>NUCLEOTIDE SEQUENCE</scope>
</reference>
<dbReference type="EMBL" id="GBXM01101034">
    <property type="protein sequence ID" value="JAH07543.1"/>
    <property type="molecule type" value="Transcribed_RNA"/>
</dbReference>
<proteinExistence type="predicted"/>
<organism evidence="1">
    <name type="scientific">Anguilla anguilla</name>
    <name type="common">European freshwater eel</name>
    <name type="synonym">Muraena anguilla</name>
    <dbReference type="NCBI Taxonomy" id="7936"/>
    <lineage>
        <taxon>Eukaryota</taxon>
        <taxon>Metazoa</taxon>
        <taxon>Chordata</taxon>
        <taxon>Craniata</taxon>
        <taxon>Vertebrata</taxon>
        <taxon>Euteleostomi</taxon>
        <taxon>Actinopterygii</taxon>
        <taxon>Neopterygii</taxon>
        <taxon>Teleostei</taxon>
        <taxon>Anguilliformes</taxon>
        <taxon>Anguillidae</taxon>
        <taxon>Anguilla</taxon>
    </lineage>
</organism>
<name>A0A0E9PUJ7_ANGAN</name>
<dbReference type="AlphaFoldDB" id="A0A0E9PUJ7"/>
<accession>A0A0E9PUJ7</accession>
<sequence length="46" mass="5372">MVVKRVGNTMTFQETILVGFSPKQTWPICRSHLLVGPYTMYIAFYF</sequence>
<evidence type="ECO:0000313" key="1">
    <source>
        <dbReference type="EMBL" id="JAH07543.1"/>
    </source>
</evidence>
<reference evidence="1" key="2">
    <citation type="journal article" date="2015" name="Fish Shellfish Immunol.">
        <title>Early steps in the European eel (Anguilla anguilla)-Vibrio vulnificus interaction in the gills: Role of the RtxA13 toxin.</title>
        <authorList>
            <person name="Callol A."/>
            <person name="Pajuelo D."/>
            <person name="Ebbesson L."/>
            <person name="Teles M."/>
            <person name="MacKenzie S."/>
            <person name="Amaro C."/>
        </authorList>
    </citation>
    <scope>NUCLEOTIDE SEQUENCE</scope>
</reference>